<evidence type="ECO:0000256" key="2">
    <source>
        <dbReference type="SAM" id="Phobius"/>
    </source>
</evidence>
<proteinExistence type="predicted"/>
<name>A0AAV7T1G9_PLEWA</name>
<keyword evidence="2" id="KW-0472">Membrane</keyword>
<dbReference type="PANTHER" id="PTHR37151:SF1">
    <property type="entry name" value="TRANSMEMBRANE PROTEIN 61"/>
    <property type="match status" value="1"/>
</dbReference>
<comment type="caution">
    <text evidence="3">The sequence shown here is derived from an EMBL/GenBank/DDBJ whole genome shotgun (WGS) entry which is preliminary data.</text>
</comment>
<gene>
    <name evidence="3" type="ORF">NDU88_002222</name>
</gene>
<protein>
    <recommendedName>
        <fullName evidence="5">Transmembrane protein 61</fullName>
    </recommendedName>
</protein>
<dbReference type="Pfam" id="PF15105">
    <property type="entry name" value="TMEM61"/>
    <property type="match status" value="1"/>
</dbReference>
<evidence type="ECO:0000313" key="3">
    <source>
        <dbReference type="EMBL" id="KAJ1170344.1"/>
    </source>
</evidence>
<dbReference type="Proteomes" id="UP001066276">
    <property type="component" value="Chromosome 4_1"/>
</dbReference>
<dbReference type="EMBL" id="JANPWB010000007">
    <property type="protein sequence ID" value="KAJ1170344.1"/>
    <property type="molecule type" value="Genomic_DNA"/>
</dbReference>
<keyword evidence="2" id="KW-1133">Transmembrane helix</keyword>
<sequence>MGGLLVTPASHTSSNSLLRSVSFFCCGVGGLLLLFGLLWSVKENSRTVRQRYQYHLPQELHYISRELSEKLTNSSAGPNTIPSYEEATSCSLAENPQRFPPNHFVNSENFPPLYETLTGNDWRPGYHKRSLSDSALLRNLHHCPHQQLDHRGAHPGMIDTPPPSYEKINDHMT</sequence>
<dbReference type="InterPro" id="IPR028164">
    <property type="entry name" value="TMEM61"/>
</dbReference>
<feature type="region of interest" description="Disordered" evidence="1">
    <location>
        <begin position="146"/>
        <end position="173"/>
    </location>
</feature>
<evidence type="ECO:0000313" key="4">
    <source>
        <dbReference type="Proteomes" id="UP001066276"/>
    </source>
</evidence>
<evidence type="ECO:0008006" key="5">
    <source>
        <dbReference type="Google" id="ProtNLM"/>
    </source>
</evidence>
<feature type="transmembrane region" description="Helical" evidence="2">
    <location>
        <begin position="20"/>
        <end position="41"/>
    </location>
</feature>
<evidence type="ECO:0000256" key="1">
    <source>
        <dbReference type="SAM" id="MobiDB-lite"/>
    </source>
</evidence>
<accession>A0AAV7T1G9</accession>
<dbReference type="AlphaFoldDB" id="A0AAV7T1G9"/>
<dbReference type="PANTHER" id="PTHR37151">
    <property type="entry name" value="TRANSMEMBRANE PROTEIN 61"/>
    <property type="match status" value="1"/>
</dbReference>
<organism evidence="3 4">
    <name type="scientific">Pleurodeles waltl</name>
    <name type="common">Iberian ribbed newt</name>
    <dbReference type="NCBI Taxonomy" id="8319"/>
    <lineage>
        <taxon>Eukaryota</taxon>
        <taxon>Metazoa</taxon>
        <taxon>Chordata</taxon>
        <taxon>Craniata</taxon>
        <taxon>Vertebrata</taxon>
        <taxon>Euteleostomi</taxon>
        <taxon>Amphibia</taxon>
        <taxon>Batrachia</taxon>
        <taxon>Caudata</taxon>
        <taxon>Salamandroidea</taxon>
        <taxon>Salamandridae</taxon>
        <taxon>Pleurodelinae</taxon>
        <taxon>Pleurodeles</taxon>
    </lineage>
</organism>
<reference evidence="3" key="1">
    <citation type="journal article" date="2022" name="bioRxiv">
        <title>Sequencing and chromosome-scale assembly of the giantPleurodeles waltlgenome.</title>
        <authorList>
            <person name="Brown T."/>
            <person name="Elewa A."/>
            <person name="Iarovenko S."/>
            <person name="Subramanian E."/>
            <person name="Araus A.J."/>
            <person name="Petzold A."/>
            <person name="Susuki M."/>
            <person name="Suzuki K.-i.T."/>
            <person name="Hayashi T."/>
            <person name="Toyoda A."/>
            <person name="Oliveira C."/>
            <person name="Osipova E."/>
            <person name="Leigh N.D."/>
            <person name="Simon A."/>
            <person name="Yun M.H."/>
        </authorList>
    </citation>
    <scope>NUCLEOTIDE SEQUENCE</scope>
    <source>
        <strain evidence="3">20211129_DDA</strain>
        <tissue evidence="3">Liver</tissue>
    </source>
</reference>
<keyword evidence="2" id="KW-0812">Transmembrane</keyword>
<keyword evidence="4" id="KW-1185">Reference proteome</keyword>